<comment type="caution">
    <text evidence="1">The sequence shown here is derived from an EMBL/GenBank/DDBJ whole genome shotgun (WGS) entry which is preliminary data.</text>
</comment>
<name>A0ABQ7CEG0_BRACR</name>
<keyword evidence="2" id="KW-1185">Reference proteome</keyword>
<reference evidence="1 2" key="1">
    <citation type="journal article" date="2020" name="BMC Genomics">
        <title>Intraspecific diversification of the crop wild relative Brassica cretica Lam. using demographic model selection.</title>
        <authorList>
            <person name="Kioukis A."/>
            <person name="Michalopoulou V.A."/>
            <person name="Briers L."/>
            <person name="Pirintsos S."/>
            <person name="Studholme D.J."/>
            <person name="Pavlidis P."/>
            <person name="Sarris P.F."/>
        </authorList>
    </citation>
    <scope>NUCLEOTIDE SEQUENCE [LARGE SCALE GENOMIC DNA]</scope>
    <source>
        <strain evidence="2">cv. PFS-1207/04</strain>
    </source>
</reference>
<dbReference type="EMBL" id="QGKV02000832">
    <property type="protein sequence ID" value="KAF3550178.1"/>
    <property type="molecule type" value="Genomic_DNA"/>
</dbReference>
<dbReference type="Proteomes" id="UP000266723">
    <property type="component" value="Unassembled WGS sequence"/>
</dbReference>
<gene>
    <name evidence="1" type="ORF">DY000_02004889</name>
</gene>
<evidence type="ECO:0000313" key="1">
    <source>
        <dbReference type="EMBL" id="KAF3550178.1"/>
    </source>
</evidence>
<accession>A0ABQ7CEG0</accession>
<protein>
    <submittedName>
        <fullName evidence="1">Uncharacterized protein</fullName>
    </submittedName>
</protein>
<sequence length="131" mass="14893">METSHAATKVLSMETSHAATKVMEISNGDFGASRDGLEAKLRPRTAALTHRCDQTRRCEICFKCHSGLLERSTQAAVKILYSLPDSYLSQRSVRFRGKKPMWELQWPIGAVSSDRCGFKSRNRRRFPVQFN</sequence>
<proteinExistence type="predicted"/>
<evidence type="ECO:0000313" key="2">
    <source>
        <dbReference type="Proteomes" id="UP000266723"/>
    </source>
</evidence>
<organism evidence="1 2">
    <name type="scientific">Brassica cretica</name>
    <name type="common">Mustard</name>
    <dbReference type="NCBI Taxonomy" id="69181"/>
    <lineage>
        <taxon>Eukaryota</taxon>
        <taxon>Viridiplantae</taxon>
        <taxon>Streptophyta</taxon>
        <taxon>Embryophyta</taxon>
        <taxon>Tracheophyta</taxon>
        <taxon>Spermatophyta</taxon>
        <taxon>Magnoliopsida</taxon>
        <taxon>eudicotyledons</taxon>
        <taxon>Gunneridae</taxon>
        <taxon>Pentapetalae</taxon>
        <taxon>rosids</taxon>
        <taxon>malvids</taxon>
        <taxon>Brassicales</taxon>
        <taxon>Brassicaceae</taxon>
        <taxon>Brassiceae</taxon>
        <taxon>Brassica</taxon>
    </lineage>
</organism>